<proteinExistence type="predicted"/>
<evidence type="ECO:0000313" key="3">
    <source>
        <dbReference type="Proteomes" id="UP001341840"/>
    </source>
</evidence>
<gene>
    <name evidence="2" type="ORF">PIB30_085159</name>
</gene>
<keyword evidence="3" id="KW-1185">Reference proteome</keyword>
<protein>
    <submittedName>
        <fullName evidence="2">Uncharacterized protein</fullName>
    </submittedName>
</protein>
<reference evidence="2 3" key="1">
    <citation type="journal article" date="2023" name="Plants (Basel)">
        <title>Bridging the Gap: Combining Genomics and Transcriptomics Approaches to Understand Stylosanthes scabra, an Orphan Legume from the Brazilian Caatinga.</title>
        <authorList>
            <person name="Ferreira-Neto J.R.C."/>
            <person name="da Silva M.D."/>
            <person name="Binneck E."/>
            <person name="de Melo N.F."/>
            <person name="da Silva R.H."/>
            <person name="de Melo A.L.T.M."/>
            <person name="Pandolfi V."/>
            <person name="Bustamante F.O."/>
            <person name="Brasileiro-Vidal A.C."/>
            <person name="Benko-Iseppon A.M."/>
        </authorList>
    </citation>
    <scope>NUCLEOTIDE SEQUENCE [LARGE SCALE GENOMIC DNA]</scope>
    <source>
        <tissue evidence="2">Leaves</tissue>
    </source>
</reference>
<accession>A0ABU6YR01</accession>
<dbReference type="EMBL" id="JASCZI010243063">
    <property type="protein sequence ID" value="MED6212614.1"/>
    <property type="molecule type" value="Genomic_DNA"/>
</dbReference>
<feature type="region of interest" description="Disordered" evidence="1">
    <location>
        <begin position="121"/>
        <end position="158"/>
    </location>
</feature>
<evidence type="ECO:0000256" key="1">
    <source>
        <dbReference type="SAM" id="MobiDB-lite"/>
    </source>
</evidence>
<feature type="compositionally biased region" description="Polar residues" evidence="1">
    <location>
        <begin position="147"/>
        <end position="158"/>
    </location>
</feature>
<organism evidence="2 3">
    <name type="scientific">Stylosanthes scabra</name>
    <dbReference type="NCBI Taxonomy" id="79078"/>
    <lineage>
        <taxon>Eukaryota</taxon>
        <taxon>Viridiplantae</taxon>
        <taxon>Streptophyta</taxon>
        <taxon>Embryophyta</taxon>
        <taxon>Tracheophyta</taxon>
        <taxon>Spermatophyta</taxon>
        <taxon>Magnoliopsida</taxon>
        <taxon>eudicotyledons</taxon>
        <taxon>Gunneridae</taxon>
        <taxon>Pentapetalae</taxon>
        <taxon>rosids</taxon>
        <taxon>fabids</taxon>
        <taxon>Fabales</taxon>
        <taxon>Fabaceae</taxon>
        <taxon>Papilionoideae</taxon>
        <taxon>50 kb inversion clade</taxon>
        <taxon>dalbergioids sensu lato</taxon>
        <taxon>Dalbergieae</taxon>
        <taxon>Pterocarpus clade</taxon>
        <taxon>Stylosanthes</taxon>
    </lineage>
</organism>
<sequence length="311" mass="35551">MIETVADANQHFSTRAKVKGVYDIAPSESTMLAKSLVDIAAMLKEIKEGQQVTPILLKRQTDHSQQNSIKYCGVCSCNSHHTDECPQLQEDNLVASTHNFYSATAIPTYNKQYYTQGWKDEQQNQWNSPQQNQPRPPYNPPWNNRNTRYQPPHNRQQYPRTKFNRQAMIQLNQVTELLHKMLSQQTQPLPKPPTNPKGGLNALNDKLESKEEAATANDKEAVQQLCEMLIEVTNTEEKDPGEIFDFYEEFNSDYKEEEVEEGELAEGWGSDTEIRNLQGEMLSINTISDKKKDEEELPVKCEDPGPCLVTC</sequence>
<evidence type="ECO:0000313" key="2">
    <source>
        <dbReference type="EMBL" id="MED6212614.1"/>
    </source>
</evidence>
<feature type="compositionally biased region" description="Low complexity" evidence="1">
    <location>
        <begin position="123"/>
        <end position="133"/>
    </location>
</feature>
<comment type="caution">
    <text evidence="2">The sequence shown here is derived from an EMBL/GenBank/DDBJ whole genome shotgun (WGS) entry which is preliminary data.</text>
</comment>
<dbReference type="Proteomes" id="UP001341840">
    <property type="component" value="Unassembled WGS sequence"/>
</dbReference>
<name>A0ABU6YR01_9FABA</name>